<feature type="binding site" evidence="9">
    <location>
        <begin position="125"/>
        <end position="131"/>
    </location>
    <ligand>
        <name>ATP</name>
        <dbReference type="ChEBI" id="CHEBI:30616"/>
    </ligand>
</feature>
<evidence type="ECO:0000313" key="12">
    <source>
        <dbReference type="Proteomes" id="UP000567293"/>
    </source>
</evidence>
<feature type="binding site" evidence="9">
    <location>
        <begin position="90"/>
        <end position="92"/>
    </location>
    <ligand>
        <name>ATP</name>
        <dbReference type="ChEBI" id="CHEBI:30616"/>
    </ligand>
</feature>
<organism evidence="11 12">
    <name type="scientific">Candidatus Acidiferrum panamense</name>
    <dbReference type="NCBI Taxonomy" id="2741543"/>
    <lineage>
        <taxon>Bacteria</taxon>
        <taxon>Pseudomonadati</taxon>
        <taxon>Acidobacteriota</taxon>
        <taxon>Terriglobia</taxon>
        <taxon>Candidatus Acidiferrales</taxon>
        <taxon>Candidatus Acidiferrum</taxon>
    </lineage>
</organism>
<dbReference type="PANTHER" id="PTHR21342">
    <property type="entry name" value="PHOSPHOPANTETHEINE ADENYLYLTRANSFERASE"/>
    <property type="match status" value="1"/>
</dbReference>
<dbReference type="InterPro" id="IPR001980">
    <property type="entry name" value="PPAT"/>
</dbReference>
<comment type="caution">
    <text evidence="11">The sequence shown here is derived from an EMBL/GenBank/DDBJ whole genome shotgun (WGS) entry which is preliminary data.</text>
</comment>
<comment type="function">
    <text evidence="9">Reversibly transfers an adenylyl group from ATP to 4'-phosphopantetheine, yielding dephospho-CoA (dPCoA) and pyrophosphate.</text>
</comment>
<evidence type="ECO:0000256" key="3">
    <source>
        <dbReference type="ARBA" id="ARBA00022695"/>
    </source>
</evidence>
<keyword evidence="5 9" id="KW-0067">ATP-binding</keyword>
<dbReference type="SUPFAM" id="SSF52374">
    <property type="entry name" value="Nucleotidylyl transferase"/>
    <property type="match status" value="1"/>
</dbReference>
<keyword evidence="1 9" id="KW-0963">Cytoplasm</keyword>
<protein>
    <recommendedName>
        <fullName evidence="9">Phosphopantetheine adenylyltransferase</fullName>
        <ecNumber evidence="9">2.7.7.3</ecNumber>
    </recommendedName>
    <alternativeName>
        <fullName evidence="9">Dephospho-CoA pyrophosphorylase</fullName>
    </alternativeName>
    <alternativeName>
        <fullName evidence="9">Pantetheine-phosphate adenylyltransferase</fullName>
        <shortName evidence="9">PPAT</shortName>
    </alternativeName>
</protein>
<dbReference type="GO" id="GO:0004595">
    <property type="term" value="F:pantetheine-phosphate adenylyltransferase activity"/>
    <property type="evidence" value="ECO:0007669"/>
    <property type="project" value="UniProtKB-UniRule"/>
</dbReference>
<dbReference type="PANTHER" id="PTHR21342:SF1">
    <property type="entry name" value="PHOSPHOPANTETHEINE ADENYLYLTRANSFERASE"/>
    <property type="match status" value="1"/>
</dbReference>
<dbReference type="InterPro" id="IPR014729">
    <property type="entry name" value="Rossmann-like_a/b/a_fold"/>
</dbReference>
<feature type="binding site" evidence="9">
    <location>
        <position position="43"/>
    </location>
    <ligand>
        <name>substrate</name>
    </ligand>
</feature>
<dbReference type="PRINTS" id="PR01020">
    <property type="entry name" value="LPSBIOSNTHSS"/>
</dbReference>
<dbReference type="Gene3D" id="3.40.50.620">
    <property type="entry name" value="HUPs"/>
    <property type="match status" value="1"/>
</dbReference>
<dbReference type="EC" id="2.7.7.3" evidence="9"/>
<dbReference type="Pfam" id="PF01467">
    <property type="entry name" value="CTP_transf_like"/>
    <property type="match status" value="1"/>
</dbReference>
<comment type="subcellular location">
    <subcellularLocation>
        <location evidence="9">Cytoplasm</location>
    </subcellularLocation>
</comment>
<keyword evidence="7 9" id="KW-0173">Coenzyme A biosynthesis</keyword>
<evidence type="ECO:0000256" key="6">
    <source>
        <dbReference type="ARBA" id="ARBA00022842"/>
    </source>
</evidence>
<evidence type="ECO:0000256" key="9">
    <source>
        <dbReference type="HAMAP-Rule" id="MF_00151"/>
    </source>
</evidence>
<dbReference type="HAMAP" id="MF_00151">
    <property type="entry name" value="PPAT_bact"/>
    <property type="match status" value="1"/>
</dbReference>
<keyword evidence="6 9" id="KW-0460">Magnesium</keyword>
<comment type="subunit">
    <text evidence="9">Homohexamer.</text>
</comment>
<comment type="similarity">
    <text evidence="9">Belongs to the bacterial CoaD family.</text>
</comment>
<dbReference type="CDD" id="cd02163">
    <property type="entry name" value="PPAT"/>
    <property type="match status" value="1"/>
</dbReference>
<dbReference type="NCBIfam" id="TIGR01510">
    <property type="entry name" value="coaD_prev_kdtB"/>
    <property type="match status" value="1"/>
</dbReference>
<name>A0A7V8NWW1_9BACT</name>
<proteinExistence type="inferred from homology"/>
<dbReference type="EMBL" id="JACDQQ010002736">
    <property type="protein sequence ID" value="MBA0088896.1"/>
    <property type="molecule type" value="Genomic_DNA"/>
</dbReference>
<evidence type="ECO:0000256" key="7">
    <source>
        <dbReference type="ARBA" id="ARBA00022993"/>
    </source>
</evidence>
<sequence length="160" mass="18186">MKTSNAIYPGSFDPVTNGHLDLIERGEKMFDLLIVAVLRNTEKQPLFSVPERVEMLREVTKKWADVEVDVFEGLLIDYARKRGAGVILRGIRAVSDYEYELQMALMNRKLEPRLETVFMLPGEPYSYLSSKLVREIAQHGGPLEGLVPPVVEQRLRAKVS</sequence>
<feature type="binding site" evidence="9">
    <location>
        <begin position="11"/>
        <end position="12"/>
    </location>
    <ligand>
        <name>ATP</name>
        <dbReference type="ChEBI" id="CHEBI:30616"/>
    </ligand>
</feature>
<keyword evidence="12" id="KW-1185">Reference proteome</keyword>
<dbReference type="Proteomes" id="UP000567293">
    <property type="component" value="Unassembled WGS sequence"/>
</dbReference>
<evidence type="ECO:0000256" key="5">
    <source>
        <dbReference type="ARBA" id="ARBA00022840"/>
    </source>
</evidence>
<comment type="cofactor">
    <cofactor evidence="9">
        <name>Mg(2+)</name>
        <dbReference type="ChEBI" id="CHEBI:18420"/>
    </cofactor>
</comment>
<comment type="pathway">
    <text evidence="9">Cofactor biosynthesis; coenzyme A biosynthesis; CoA from (R)-pantothenate: step 4/5.</text>
</comment>
<evidence type="ECO:0000256" key="2">
    <source>
        <dbReference type="ARBA" id="ARBA00022679"/>
    </source>
</evidence>
<feature type="binding site" evidence="9">
    <location>
        <position position="89"/>
    </location>
    <ligand>
        <name>substrate</name>
    </ligand>
</feature>
<feature type="domain" description="Cytidyltransferase-like" evidence="10">
    <location>
        <begin position="7"/>
        <end position="135"/>
    </location>
</feature>
<dbReference type="GO" id="GO:0005524">
    <property type="term" value="F:ATP binding"/>
    <property type="evidence" value="ECO:0007669"/>
    <property type="project" value="UniProtKB-KW"/>
</dbReference>
<dbReference type="UniPathway" id="UPA00241">
    <property type="reaction ID" value="UER00355"/>
</dbReference>
<dbReference type="NCBIfam" id="TIGR00125">
    <property type="entry name" value="cyt_tran_rel"/>
    <property type="match status" value="1"/>
</dbReference>
<feature type="binding site" evidence="9">
    <location>
        <position position="75"/>
    </location>
    <ligand>
        <name>substrate</name>
    </ligand>
</feature>
<evidence type="ECO:0000313" key="11">
    <source>
        <dbReference type="EMBL" id="MBA0088896.1"/>
    </source>
</evidence>
<dbReference type="GO" id="GO:0005737">
    <property type="term" value="C:cytoplasm"/>
    <property type="evidence" value="ECO:0007669"/>
    <property type="project" value="UniProtKB-SubCell"/>
</dbReference>
<evidence type="ECO:0000256" key="4">
    <source>
        <dbReference type="ARBA" id="ARBA00022741"/>
    </source>
</evidence>
<evidence type="ECO:0000259" key="10">
    <source>
        <dbReference type="Pfam" id="PF01467"/>
    </source>
</evidence>
<dbReference type="GO" id="GO:0015937">
    <property type="term" value="P:coenzyme A biosynthetic process"/>
    <property type="evidence" value="ECO:0007669"/>
    <property type="project" value="UniProtKB-UniRule"/>
</dbReference>
<comment type="catalytic activity">
    <reaction evidence="8 9">
        <text>(R)-4'-phosphopantetheine + ATP + H(+) = 3'-dephospho-CoA + diphosphate</text>
        <dbReference type="Rhea" id="RHEA:19801"/>
        <dbReference type="ChEBI" id="CHEBI:15378"/>
        <dbReference type="ChEBI" id="CHEBI:30616"/>
        <dbReference type="ChEBI" id="CHEBI:33019"/>
        <dbReference type="ChEBI" id="CHEBI:57328"/>
        <dbReference type="ChEBI" id="CHEBI:61723"/>
        <dbReference type="EC" id="2.7.7.3"/>
    </reaction>
</comment>
<keyword evidence="3 9" id="KW-0548">Nucleotidyltransferase</keyword>
<keyword evidence="4 9" id="KW-0547">Nucleotide-binding</keyword>
<feature type="binding site" evidence="9">
    <location>
        <position position="100"/>
    </location>
    <ligand>
        <name>ATP</name>
        <dbReference type="ChEBI" id="CHEBI:30616"/>
    </ligand>
</feature>
<evidence type="ECO:0000256" key="8">
    <source>
        <dbReference type="ARBA" id="ARBA00029346"/>
    </source>
</evidence>
<feature type="binding site" evidence="9">
    <location>
        <position position="19"/>
    </location>
    <ligand>
        <name>ATP</name>
        <dbReference type="ChEBI" id="CHEBI:30616"/>
    </ligand>
</feature>
<reference evidence="11" key="1">
    <citation type="submission" date="2020-06" db="EMBL/GenBank/DDBJ databases">
        <title>Legume-microbial interactions unlock mineral nutrients during tropical forest succession.</title>
        <authorList>
            <person name="Epihov D.Z."/>
        </authorList>
    </citation>
    <scope>NUCLEOTIDE SEQUENCE [LARGE SCALE GENOMIC DNA]</scope>
    <source>
        <strain evidence="11">Pan2503</strain>
    </source>
</reference>
<dbReference type="InterPro" id="IPR004821">
    <property type="entry name" value="Cyt_trans-like"/>
</dbReference>
<feature type="site" description="Transition state stabilizer" evidence="9">
    <location>
        <position position="19"/>
    </location>
</feature>
<gene>
    <name evidence="9 11" type="primary">coaD</name>
    <name evidence="11" type="ORF">HRJ53_28240</name>
</gene>
<keyword evidence="2 9" id="KW-0808">Transferase</keyword>
<evidence type="ECO:0000256" key="1">
    <source>
        <dbReference type="ARBA" id="ARBA00022490"/>
    </source>
</evidence>
<dbReference type="AlphaFoldDB" id="A0A7V8NWW1"/>
<feature type="binding site" evidence="9">
    <location>
        <position position="11"/>
    </location>
    <ligand>
        <name>substrate</name>
    </ligand>
</feature>
<accession>A0A7V8NWW1</accession>